<keyword evidence="2" id="KW-1185">Reference proteome</keyword>
<sequence>MNKIYILIVLAFSVFTLSSCEDVVDVKLDSGPALLAVDGWLTNKAVPDTIKISQTSPYFSNTAPLFVTGAKVKLTTGSGQTEQLSEIANGRFLVQNIRSTKGETYTLSIEYEGEVYEAKTEATRQSFLLDSLGFEFREKSIEQEEDGYIVQFYGNELKGLGDACRIKIKRNNHYLGTIEDLNYMDDEFVDSAEFKQVRLFTKDPFQLNDEVTVETWSITMDAYHFYDELRAQVNNGGIFANPPANVRTNIKNVNSSSPKKAVGYFGASMVSTISAVVTENK</sequence>
<dbReference type="Proteomes" id="UP000236893">
    <property type="component" value="Unassembled WGS sequence"/>
</dbReference>
<comment type="caution">
    <text evidence="1">The sequence shown here is derived from an EMBL/GenBank/DDBJ whole genome shotgun (WGS) entry which is preliminary data.</text>
</comment>
<dbReference type="OrthoDB" id="637707at2"/>
<name>A0A2S5A9F8_9SPHI</name>
<dbReference type="Pfam" id="PF14054">
    <property type="entry name" value="DUF4249"/>
    <property type="match status" value="1"/>
</dbReference>
<dbReference type="PROSITE" id="PS51257">
    <property type="entry name" value="PROKAR_LIPOPROTEIN"/>
    <property type="match status" value="1"/>
</dbReference>
<accession>A0A2S5A9F8</accession>
<dbReference type="EMBL" id="PQVF01000001">
    <property type="protein sequence ID" value="POY39156.1"/>
    <property type="molecule type" value="Genomic_DNA"/>
</dbReference>
<evidence type="ECO:0000313" key="2">
    <source>
        <dbReference type="Proteomes" id="UP000236893"/>
    </source>
</evidence>
<protein>
    <recommendedName>
        <fullName evidence="3">DUF4249 domain-containing protein</fullName>
    </recommendedName>
</protein>
<evidence type="ECO:0000313" key="1">
    <source>
        <dbReference type="EMBL" id="POY39156.1"/>
    </source>
</evidence>
<gene>
    <name evidence="1" type="ORF">C3K47_01275</name>
</gene>
<evidence type="ECO:0008006" key="3">
    <source>
        <dbReference type="Google" id="ProtNLM"/>
    </source>
</evidence>
<reference evidence="1 2" key="1">
    <citation type="submission" date="2018-01" db="EMBL/GenBank/DDBJ databases">
        <authorList>
            <person name="Gaut B.S."/>
            <person name="Morton B.R."/>
            <person name="Clegg M.T."/>
            <person name="Duvall M.R."/>
        </authorList>
    </citation>
    <scope>NUCLEOTIDE SEQUENCE [LARGE SCALE GENOMIC DNA]</scope>
    <source>
        <strain evidence="1 2">HR-AV</strain>
    </source>
</reference>
<dbReference type="AlphaFoldDB" id="A0A2S5A9F8"/>
<organism evidence="1 2">
    <name type="scientific">Solitalea longa</name>
    <dbReference type="NCBI Taxonomy" id="2079460"/>
    <lineage>
        <taxon>Bacteria</taxon>
        <taxon>Pseudomonadati</taxon>
        <taxon>Bacteroidota</taxon>
        <taxon>Sphingobacteriia</taxon>
        <taxon>Sphingobacteriales</taxon>
        <taxon>Sphingobacteriaceae</taxon>
        <taxon>Solitalea</taxon>
    </lineage>
</organism>
<dbReference type="InterPro" id="IPR025345">
    <property type="entry name" value="DUF4249"/>
</dbReference>
<dbReference type="RefSeq" id="WP_103787259.1">
    <property type="nucleotide sequence ID" value="NZ_PQVF01000001.1"/>
</dbReference>
<proteinExistence type="predicted"/>